<reference evidence="1 2" key="1">
    <citation type="submission" date="2018-03" db="EMBL/GenBank/DDBJ databases">
        <title>Novel Streptomyces sp. from soil.</title>
        <authorList>
            <person name="Tan G.Y.A."/>
            <person name="Lee Z.Y."/>
        </authorList>
    </citation>
    <scope>NUCLEOTIDE SEQUENCE [LARGE SCALE GENOMIC DNA]</scope>
    <source>
        <strain evidence="1 2">ST5x</strain>
    </source>
</reference>
<evidence type="ECO:0008006" key="3">
    <source>
        <dbReference type="Google" id="ProtNLM"/>
    </source>
</evidence>
<dbReference type="OrthoDB" id="3188010at2"/>
<evidence type="ECO:0000313" key="2">
    <source>
        <dbReference type="Proteomes" id="UP000239322"/>
    </source>
</evidence>
<dbReference type="Proteomes" id="UP000239322">
    <property type="component" value="Unassembled WGS sequence"/>
</dbReference>
<protein>
    <recommendedName>
        <fullName evidence="3">Terminase</fullName>
    </recommendedName>
</protein>
<dbReference type="InterPro" id="IPR027417">
    <property type="entry name" value="P-loop_NTPase"/>
</dbReference>
<proteinExistence type="predicted"/>
<comment type="caution">
    <text evidence="1">The sequence shown here is derived from an EMBL/GenBank/DDBJ whole genome shotgun (WGS) entry which is preliminary data.</text>
</comment>
<dbReference type="AlphaFoldDB" id="A0A2S9PY82"/>
<keyword evidence="2" id="KW-1185">Reference proteome</keyword>
<dbReference type="EMBL" id="PVLV01000121">
    <property type="protein sequence ID" value="PRH79396.1"/>
    <property type="molecule type" value="Genomic_DNA"/>
</dbReference>
<dbReference type="Gene3D" id="3.40.50.300">
    <property type="entry name" value="P-loop containing nucleotide triphosphate hydrolases"/>
    <property type="match status" value="1"/>
</dbReference>
<gene>
    <name evidence="1" type="ORF">C6N75_09950</name>
</gene>
<organism evidence="1 2">
    <name type="scientific">Streptomyces solincola</name>
    <dbReference type="NCBI Taxonomy" id="2100817"/>
    <lineage>
        <taxon>Bacteria</taxon>
        <taxon>Bacillati</taxon>
        <taxon>Actinomycetota</taxon>
        <taxon>Actinomycetes</taxon>
        <taxon>Kitasatosporales</taxon>
        <taxon>Streptomycetaceae</taxon>
        <taxon>Streptomyces</taxon>
    </lineage>
</organism>
<name>A0A2S9PY82_9ACTN</name>
<sequence length="500" mass="55437">MPRLQHLPPSVGSLGREVAELSALAGLNLDPWQVWTMEQACAVKEQTFYNEFTDEWQRMWAAFEVGLVVSRQNGKGSILEARELAGLYLFGERLIIHSAHQFDTSKEAFARILMLIEQTPDLEAEVKRVSRSHGEEGIELKSGQRLRFRTRTKGGGRGFTGDCLILDEAMYLDSSQVGALMPTLSARPNPQLWYTGSAGDKESTQLGRVRSRALKHNDHRLFYAEWSIDACTDFCLSTCTDHDDPTAVSSFARANPGLGIRISVEHVQSEQRSMDPDTFAQERLGVGDWPVDGDQWAVIGEDSWKARTDEASFILDGKDDLLLLAVDTSPNRAFSSIGACGKNPDDLLHVEITGYEQYDHRPGTQWVVPRLKELWASLRPAAVVIDKVGQAGAFIGELEEAGIKVLSPTTYEYAQACGEFYSGIVPRKGETPRIVHIGQTPLTNAVAGADKRDLADKWAWDKKNSSSDISPLVSVTLAAWGYRKLLHERPAAAAPWVVRR</sequence>
<accession>A0A2S9PY82</accession>
<evidence type="ECO:0000313" key="1">
    <source>
        <dbReference type="EMBL" id="PRH79396.1"/>
    </source>
</evidence>